<dbReference type="OrthoDB" id="4225032at2"/>
<name>A0A5P2ATZ5_STRVZ</name>
<dbReference type="InterPro" id="IPR003477">
    <property type="entry name" value="PemK-like"/>
</dbReference>
<protein>
    <submittedName>
        <fullName evidence="3">Type II toxin-antitoxin system PemK/MazF family toxin</fullName>
    </submittedName>
</protein>
<keyword evidence="2" id="KW-1277">Toxin-antitoxin system</keyword>
<evidence type="ECO:0000313" key="3">
    <source>
        <dbReference type="EMBL" id="QES21267.1"/>
    </source>
</evidence>
<dbReference type="PANTHER" id="PTHR33988">
    <property type="entry name" value="ENDORIBONUCLEASE MAZF-RELATED"/>
    <property type="match status" value="1"/>
</dbReference>
<gene>
    <name evidence="3" type="ORF">DEJ46_20935</name>
</gene>
<dbReference type="AlphaFoldDB" id="A0A5P2ATZ5"/>
<dbReference type="PANTHER" id="PTHR33988:SF2">
    <property type="entry name" value="ENDORIBONUCLEASE MAZF"/>
    <property type="match status" value="1"/>
</dbReference>
<sequence>MIFRGAIVEIRQLPGARGHEQQGNRYAVVIQSDQFATSMVTVAMTSTSAAPTVYRPEIEFDGRVTRILTDQIYSVDPAARFGAFKGALDADELRDLDRALMLKLGLF</sequence>
<dbReference type="Proteomes" id="UP000324106">
    <property type="component" value="Chromosome"/>
</dbReference>
<dbReference type="GO" id="GO:0003677">
    <property type="term" value="F:DNA binding"/>
    <property type="evidence" value="ECO:0007669"/>
    <property type="project" value="InterPro"/>
</dbReference>
<reference evidence="3 4" key="1">
    <citation type="submission" date="2018-05" db="EMBL/GenBank/DDBJ databases">
        <title>Streptomyces venezuelae.</title>
        <authorList>
            <person name="Kim W."/>
            <person name="Lee N."/>
            <person name="Cho B.-K."/>
        </authorList>
    </citation>
    <scope>NUCLEOTIDE SEQUENCE [LARGE SCALE GENOMIC DNA]</scope>
    <source>
        <strain evidence="3 4">ATCC 15068</strain>
    </source>
</reference>
<evidence type="ECO:0000256" key="2">
    <source>
        <dbReference type="ARBA" id="ARBA00022649"/>
    </source>
</evidence>
<dbReference type="SUPFAM" id="SSF50118">
    <property type="entry name" value="Cell growth inhibitor/plasmid maintenance toxic component"/>
    <property type="match status" value="1"/>
</dbReference>
<dbReference type="Pfam" id="PF02452">
    <property type="entry name" value="PemK_toxin"/>
    <property type="match status" value="1"/>
</dbReference>
<evidence type="ECO:0000256" key="1">
    <source>
        <dbReference type="ARBA" id="ARBA00007521"/>
    </source>
</evidence>
<dbReference type="GO" id="GO:0006402">
    <property type="term" value="P:mRNA catabolic process"/>
    <property type="evidence" value="ECO:0007669"/>
    <property type="project" value="TreeGrafter"/>
</dbReference>
<dbReference type="InterPro" id="IPR011067">
    <property type="entry name" value="Plasmid_toxin/cell-grow_inhib"/>
</dbReference>
<dbReference type="RefSeq" id="WP_150268598.1">
    <property type="nucleotide sequence ID" value="NZ_CP029194.1"/>
</dbReference>
<dbReference type="GO" id="GO:0016075">
    <property type="term" value="P:rRNA catabolic process"/>
    <property type="evidence" value="ECO:0007669"/>
    <property type="project" value="TreeGrafter"/>
</dbReference>
<dbReference type="Gene3D" id="2.30.30.110">
    <property type="match status" value="1"/>
</dbReference>
<proteinExistence type="inferred from homology"/>
<dbReference type="EMBL" id="CP029194">
    <property type="protein sequence ID" value="QES21267.1"/>
    <property type="molecule type" value="Genomic_DNA"/>
</dbReference>
<organism evidence="3 4">
    <name type="scientific">Streptomyces venezuelae</name>
    <dbReference type="NCBI Taxonomy" id="54571"/>
    <lineage>
        <taxon>Bacteria</taxon>
        <taxon>Bacillati</taxon>
        <taxon>Actinomycetota</taxon>
        <taxon>Actinomycetes</taxon>
        <taxon>Kitasatosporales</taxon>
        <taxon>Streptomycetaceae</taxon>
        <taxon>Streptomyces</taxon>
    </lineage>
</organism>
<comment type="similarity">
    <text evidence="1">Belongs to the PemK/MazF family.</text>
</comment>
<evidence type="ECO:0000313" key="4">
    <source>
        <dbReference type="Proteomes" id="UP000324106"/>
    </source>
</evidence>
<accession>A0A5P2ATZ5</accession>
<dbReference type="GO" id="GO:0004521">
    <property type="term" value="F:RNA endonuclease activity"/>
    <property type="evidence" value="ECO:0007669"/>
    <property type="project" value="TreeGrafter"/>
</dbReference>